<accession>A0ACB9Z4Z6</accession>
<dbReference type="EMBL" id="MU393457">
    <property type="protein sequence ID" value="KAI4866596.1"/>
    <property type="molecule type" value="Genomic_DNA"/>
</dbReference>
<reference evidence="1 2" key="1">
    <citation type="journal article" date="2022" name="New Phytol.">
        <title>Ecological generalism drives hyperdiversity of secondary metabolite gene clusters in xylarialean endophytes.</title>
        <authorList>
            <person name="Franco M.E.E."/>
            <person name="Wisecaver J.H."/>
            <person name="Arnold A.E."/>
            <person name="Ju Y.M."/>
            <person name="Slot J.C."/>
            <person name="Ahrendt S."/>
            <person name="Moore L.P."/>
            <person name="Eastman K.E."/>
            <person name="Scott K."/>
            <person name="Konkel Z."/>
            <person name="Mondo S.J."/>
            <person name="Kuo A."/>
            <person name="Hayes R.D."/>
            <person name="Haridas S."/>
            <person name="Andreopoulos B."/>
            <person name="Riley R."/>
            <person name="LaButti K."/>
            <person name="Pangilinan J."/>
            <person name="Lipzen A."/>
            <person name="Amirebrahimi M."/>
            <person name="Yan J."/>
            <person name="Adam C."/>
            <person name="Keymanesh K."/>
            <person name="Ng V."/>
            <person name="Louie K."/>
            <person name="Northen T."/>
            <person name="Drula E."/>
            <person name="Henrissat B."/>
            <person name="Hsieh H.M."/>
            <person name="Youens-Clark K."/>
            <person name="Lutzoni F."/>
            <person name="Miadlikowska J."/>
            <person name="Eastwood D.C."/>
            <person name="Hamelin R.C."/>
            <person name="Grigoriev I.V."/>
            <person name="U'Ren J.M."/>
        </authorList>
    </citation>
    <scope>NUCLEOTIDE SEQUENCE [LARGE SCALE GENOMIC DNA]</scope>
    <source>
        <strain evidence="1 2">CBS 119005</strain>
    </source>
</reference>
<sequence length="319" mass="35644">MAEVQVKEGKVPFKIKLIDEPCFTYYKIFGDLSSGLPPVVVAHGGPGAGHEYLLTFADLWRDYGLPVVFYDQIGCASSTHLQQTAGDQSFWQEQLFQDELDNLVDHLGLQRDPGFHLLGQSWGGMLGSAFAARQPKGLRRLVLASALASKELATQGTRLLRDQMPPDMRQALDEAEEKGEYDSPAYKQALDFYYRKHVCRADPFPPAELLPALKHLSEDMTVYRTMNGPSPLTADGSLNKWTVIPRLPNITVPTLVYNGEYDTSHDIAQVPFFELIPQVRWITFPGGGHMCHLEGGGLRERILKVVGEFLTQKEIADVR</sequence>
<organism evidence="1 2">
    <name type="scientific">Hypoxylon rubiginosum</name>
    <dbReference type="NCBI Taxonomy" id="110542"/>
    <lineage>
        <taxon>Eukaryota</taxon>
        <taxon>Fungi</taxon>
        <taxon>Dikarya</taxon>
        <taxon>Ascomycota</taxon>
        <taxon>Pezizomycotina</taxon>
        <taxon>Sordariomycetes</taxon>
        <taxon>Xylariomycetidae</taxon>
        <taxon>Xylariales</taxon>
        <taxon>Hypoxylaceae</taxon>
        <taxon>Hypoxylon</taxon>
    </lineage>
</organism>
<evidence type="ECO:0000313" key="2">
    <source>
        <dbReference type="Proteomes" id="UP001497700"/>
    </source>
</evidence>
<evidence type="ECO:0000313" key="1">
    <source>
        <dbReference type="EMBL" id="KAI4866596.1"/>
    </source>
</evidence>
<keyword evidence="2" id="KW-1185">Reference proteome</keyword>
<name>A0ACB9Z4Z6_9PEZI</name>
<protein>
    <submittedName>
        <fullName evidence="1">Proline-specific peptidase</fullName>
    </submittedName>
</protein>
<dbReference type="Proteomes" id="UP001497700">
    <property type="component" value="Unassembled WGS sequence"/>
</dbReference>
<comment type="caution">
    <text evidence="1">The sequence shown here is derived from an EMBL/GenBank/DDBJ whole genome shotgun (WGS) entry which is preliminary data.</text>
</comment>
<gene>
    <name evidence="1" type="ORF">F4820DRAFT_416573</name>
</gene>
<proteinExistence type="predicted"/>